<evidence type="ECO:0000313" key="2">
    <source>
        <dbReference type="Proteomes" id="UP000254502"/>
    </source>
</evidence>
<proteinExistence type="predicted"/>
<gene>
    <name evidence="1" type="ORF">NCTC5664_02369</name>
</gene>
<dbReference type="SUPFAM" id="SSF64438">
    <property type="entry name" value="CNF1/YfiH-like putative cysteine hydrolases"/>
    <property type="match status" value="1"/>
</dbReference>
<dbReference type="InterPro" id="IPR011324">
    <property type="entry name" value="Cytotoxic_necrot_fac-like_cat"/>
</dbReference>
<dbReference type="Proteomes" id="UP000254502">
    <property type="component" value="Unassembled WGS sequence"/>
</dbReference>
<accession>A0A380E128</accession>
<dbReference type="EMBL" id="UHAQ01000003">
    <property type="protein sequence ID" value="SUK82603.1"/>
    <property type="molecule type" value="Genomic_DNA"/>
</dbReference>
<evidence type="ECO:0000313" key="1">
    <source>
        <dbReference type="EMBL" id="SUK82603.1"/>
    </source>
</evidence>
<protein>
    <submittedName>
        <fullName evidence="1">Multi-copper polyphenol oxidoreductase laccase</fullName>
    </submittedName>
</protein>
<reference evidence="1 2" key="1">
    <citation type="submission" date="2018-06" db="EMBL/GenBank/DDBJ databases">
        <authorList>
            <consortium name="Pathogen Informatics"/>
            <person name="Doyle S."/>
        </authorList>
    </citation>
    <scope>NUCLEOTIDE SEQUENCE [LARGE SCALE GENOMIC DNA]</scope>
    <source>
        <strain evidence="1 2">NCTC5664</strain>
    </source>
</reference>
<dbReference type="AlphaFoldDB" id="A0A380E128"/>
<sequence>MNFDLKDLHVVIGPSTSSSYEINDDIKNKFETLPIDSANYIETRGRDRHGIDLKKSQCCIIK</sequence>
<name>A0A380E128_STAAU</name>
<organism evidence="1 2">
    <name type="scientific">Staphylococcus aureus</name>
    <dbReference type="NCBI Taxonomy" id="1280"/>
    <lineage>
        <taxon>Bacteria</taxon>
        <taxon>Bacillati</taxon>
        <taxon>Bacillota</taxon>
        <taxon>Bacilli</taxon>
        <taxon>Bacillales</taxon>
        <taxon>Staphylococcaceae</taxon>
        <taxon>Staphylococcus</taxon>
    </lineage>
</organism>